<accession>A0A6J6PG26</accession>
<dbReference type="CDD" id="cd05233">
    <property type="entry name" value="SDR_c"/>
    <property type="match status" value="1"/>
</dbReference>
<organism evidence="2">
    <name type="scientific">freshwater metagenome</name>
    <dbReference type="NCBI Taxonomy" id="449393"/>
    <lineage>
        <taxon>unclassified sequences</taxon>
        <taxon>metagenomes</taxon>
        <taxon>ecological metagenomes</taxon>
    </lineage>
</organism>
<dbReference type="InterPro" id="IPR020904">
    <property type="entry name" value="Sc_DH/Rdtase_CS"/>
</dbReference>
<dbReference type="InterPro" id="IPR002347">
    <property type="entry name" value="SDR_fam"/>
</dbReference>
<dbReference type="PANTHER" id="PTHR42760">
    <property type="entry name" value="SHORT-CHAIN DEHYDROGENASES/REDUCTASES FAMILY MEMBER"/>
    <property type="match status" value="1"/>
</dbReference>
<gene>
    <name evidence="2" type="ORF">UFOPK2366_01091</name>
    <name evidence="3" type="ORF">UFOPK2992_01018</name>
</gene>
<dbReference type="PRINTS" id="PR00080">
    <property type="entry name" value="SDRFAMILY"/>
</dbReference>
<evidence type="ECO:0000256" key="1">
    <source>
        <dbReference type="ARBA" id="ARBA00006484"/>
    </source>
</evidence>
<dbReference type="EMBL" id="CAFAAI010000169">
    <property type="protein sequence ID" value="CAB4800934.1"/>
    <property type="molecule type" value="Genomic_DNA"/>
</dbReference>
<comment type="similarity">
    <text evidence="1">Belongs to the short-chain dehydrogenases/reductases (SDR) family.</text>
</comment>
<sequence length="245" mass="25304">MSGLAIVTGGARGIGAAIAAALLADGEIDEVAAFDLDIAGAQAPAGVTLHQCDVTNVEQVRDVVASLGRHATVLVNNAGGGKHRPERTDNKPGDPFGPVDLFRESVDLNLTSAHIVTSVVGPNMASGSAICNTASIAGLMPNAMMAYGAAKAGLIHWTKCMALSLAPRGIRVNAVAPGFIYTRLWEQTLPRKYFDQMVGVAVPMSSEQTPEQIADSVAFLCSTRAAQITGQVLAIDGGSLLGQVR</sequence>
<dbReference type="Pfam" id="PF13561">
    <property type="entry name" value="adh_short_C2"/>
    <property type="match status" value="1"/>
</dbReference>
<proteinExistence type="inferred from homology"/>
<protein>
    <submittedName>
        <fullName evidence="2">Unannotated protein</fullName>
    </submittedName>
</protein>
<dbReference type="PROSITE" id="PS00061">
    <property type="entry name" value="ADH_SHORT"/>
    <property type="match status" value="1"/>
</dbReference>
<reference evidence="2" key="1">
    <citation type="submission" date="2020-05" db="EMBL/GenBank/DDBJ databases">
        <authorList>
            <person name="Chiriac C."/>
            <person name="Salcher M."/>
            <person name="Ghai R."/>
            <person name="Kavagutti S V."/>
        </authorList>
    </citation>
    <scope>NUCLEOTIDE SEQUENCE</scope>
</reference>
<name>A0A6J6PG26_9ZZZZ</name>
<evidence type="ECO:0000313" key="2">
    <source>
        <dbReference type="EMBL" id="CAB4697609.1"/>
    </source>
</evidence>
<dbReference type="SUPFAM" id="SSF51735">
    <property type="entry name" value="NAD(P)-binding Rossmann-fold domains"/>
    <property type="match status" value="1"/>
</dbReference>
<dbReference type="AlphaFoldDB" id="A0A6J6PG26"/>
<dbReference type="Gene3D" id="3.40.50.720">
    <property type="entry name" value="NAD(P)-binding Rossmann-like Domain"/>
    <property type="match status" value="1"/>
</dbReference>
<dbReference type="InterPro" id="IPR036291">
    <property type="entry name" value="NAD(P)-bd_dom_sf"/>
</dbReference>
<dbReference type="EMBL" id="CAEZXM010000196">
    <property type="protein sequence ID" value="CAB4697609.1"/>
    <property type="molecule type" value="Genomic_DNA"/>
</dbReference>
<dbReference type="PANTHER" id="PTHR42760:SF123">
    <property type="entry name" value="OXIDOREDUCTASE"/>
    <property type="match status" value="1"/>
</dbReference>
<dbReference type="PRINTS" id="PR00081">
    <property type="entry name" value="GDHRDH"/>
</dbReference>
<evidence type="ECO:0000313" key="3">
    <source>
        <dbReference type="EMBL" id="CAB4800934.1"/>
    </source>
</evidence>
<dbReference type="GO" id="GO:0030497">
    <property type="term" value="P:fatty acid elongation"/>
    <property type="evidence" value="ECO:0007669"/>
    <property type="project" value="TreeGrafter"/>
</dbReference>
<dbReference type="GO" id="GO:0016616">
    <property type="term" value="F:oxidoreductase activity, acting on the CH-OH group of donors, NAD or NADP as acceptor"/>
    <property type="evidence" value="ECO:0007669"/>
    <property type="project" value="TreeGrafter"/>
</dbReference>